<keyword evidence="5" id="KW-0493">Microtubule</keyword>
<evidence type="ECO:0000256" key="4">
    <source>
        <dbReference type="ARBA" id="ARBA00022618"/>
    </source>
</evidence>
<keyword evidence="9" id="KW-0131">Cell cycle</keyword>
<evidence type="ECO:0000256" key="10">
    <source>
        <dbReference type="SAM" id="MobiDB-lite"/>
    </source>
</evidence>
<dbReference type="GO" id="GO:0005829">
    <property type="term" value="C:cytosol"/>
    <property type="evidence" value="ECO:0007669"/>
    <property type="project" value="TreeGrafter"/>
</dbReference>
<name>A0AAQ3JUC0_9LILI</name>
<feature type="region of interest" description="Disordered" evidence="10">
    <location>
        <begin position="1"/>
        <end position="23"/>
    </location>
</feature>
<evidence type="ECO:0000256" key="9">
    <source>
        <dbReference type="ARBA" id="ARBA00023306"/>
    </source>
</evidence>
<dbReference type="InterPro" id="IPR026243">
    <property type="entry name" value="HAUS1"/>
</dbReference>
<evidence type="ECO:0000256" key="7">
    <source>
        <dbReference type="ARBA" id="ARBA00023054"/>
    </source>
</evidence>
<accession>A0AAQ3JUC0</accession>
<dbReference type="GO" id="GO:0051225">
    <property type="term" value="P:spindle assembly"/>
    <property type="evidence" value="ECO:0007669"/>
    <property type="project" value="InterPro"/>
</dbReference>
<evidence type="ECO:0000313" key="12">
    <source>
        <dbReference type="Proteomes" id="UP001327560"/>
    </source>
</evidence>
<dbReference type="GO" id="GO:0005819">
    <property type="term" value="C:spindle"/>
    <property type="evidence" value="ECO:0007669"/>
    <property type="project" value="UniProtKB-SubCell"/>
</dbReference>
<dbReference type="GO" id="GO:0070652">
    <property type="term" value="C:HAUS complex"/>
    <property type="evidence" value="ECO:0007669"/>
    <property type="project" value="InterPro"/>
</dbReference>
<comment type="similarity">
    <text evidence="2">Belongs to the HAUS1 family.</text>
</comment>
<dbReference type="GO" id="GO:0005874">
    <property type="term" value="C:microtubule"/>
    <property type="evidence" value="ECO:0007669"/>
    <property type="project" value="UniProtKB-KW"/>
</dbReference>
<evidence type="ECO:0000256" key="8">
    <source>
        <dbReference type="ARBA" id="ARBA00023212"/>
    </source>
</evidence>
<dbReference type="PANTHER" id="PTHR31570:SF1">
    <property type="entry name" value="HAUS AUGMIN-LIKE COMPLEX SUBUNIT 1"/>
    <property type="match status" value="1"/>
</dbReference>
<keyword evidence="6" id="KW-0498">Mitosis</keyword>
<comment type="subcellular location">
    <subcellularLocation>
        <location evidence="1">Cytoplasm</location>
        <location evidence="1">Cytoskeleton</location>
        <location evidence="1">Spindle</location>
    </subcellularLocation>
</comment>
<keyword evidence="8" id="KW-0206">Cytoskeleton</keyword>
<keyword evidence="7" id="KW-0175">Coiled coil</keyword>
<dbReference type="AlphaFoldDB" id="A0AAQ3JUC0"/>
<keyword evidence="12" id="KW-1185">Reference proteome</keyword>
<dbReference type="Proteomes" id="UP001327560">
    <property type="component" value="Chromosome 2"/>
</dbReference>
<dbReference type="PANTHER" id="PTHR31570">
    <property type="entry name" value="HAUS AUGMIN-LIKE COMPLEX SUBUNIT 1"/>
    <property type="match status" value="1"/>
</dbReference>
<dbReference type="GO" id="GO:0051301">
    <property type="term" value="P:cell division"/>
    <property type="evidence" value="ECO:0007669"/>
    <property type="project" value="UniProtKB-KW"/>
</dbReference>
<proteinExistence type="inferred from homology"/>
<organism evidence="11 12">
    <name type="scientific">Canna indica</name>
    <name type="common">Indian-shot</name>
    <dbReference type="NCBI Taxonomy" id="4628"/>
    <lineage>
        <taxon>Eukaryota</taxon>
        <taxon>Viridiplantae</taxon>
        <taxon>Streptophyta</taxon>
        <taxon>Embryophyta</taxon>
        <taxon>Tracheophyta</taxon>
        <taxon>Spermatophyta</taxon>
        <taxon>Magnoliopsida</taxon>
        <taxon>Liliopsida</taxon>
        <taxon>Zingiberales</taxon>
        <taxon>Cannaceae</taxon>
        <taxon>Canna</taxon>
    </lineage>
</organism>
<protein>
    <submittedName>
        <fullName evidence="11">Uncharacterized protein</fullName>
    </submittedName>
</protein>
<evidence type="ECO:0000256" key="2">
    <source>
        <dbReference type="ARBA" id="ARBA00005479"/>
    </source>
</evidence>
<keyword evidence="3" id="KW-0963">Cytoplasm</keyword>
<evidence type="ECO:0000313" key="11">
    <source>
        <dbReference type="EMBL" id="WOK96211.1"/>
    </source>
</evidence>
<evidence type="ECO:0000256" key="3">
    <source>
        <dbReference type="ARBA" id="ARBA00022490"/>
    </source>
</evidence>
<evidence type="ECO:0000256" key="6">
    <source>
        <dbReference type="ARBA" id="ARBA00022776"/>
    </source>
</evidence>
<evidence type="ECO:0000256" key="1">
    <source>
        <dbReference type="ARBA" id="ARBA00004186"/>
    </source>
</evidence>
<dbReference type="Pfam" id="PF25762">
    <property type="entry name" value="HAUS1"/>
    <property type="match status" value="1"/>
</dbReference>
<sequence>MQSNPVGDGSLMDSDSCEDETVRDKSLDATADHWAHLPMDTMGDLASAIDVSRITEVKAWLASLFEAAGRDVATFEYTPCSMAHLHSLATLSQSRSRAASIDAADLRLKASEYHVEATRICEIPSHFA</sequence>
<evidence type="ECO:0000256" key="5">
    <source>
        <dbReference type="ARBA" id="ARBA00022701"/>
    </source>
</evidence>
<keyword evidence="4" id="KW-0132">Cell division</keyword>
<gene>
    <name evidence="11" type="ORF">Cni_G04918</name>
</gene>
<dbReference type="EMBL" id="CP136891">
    <property type="protein sequence ID" value="WOK96211.1"/>
    <property type="molecule type" value="Genomic_DNA"/>
</dbReference>
<reference evidence="11 12" key="1">
    <citation type="submission" date="2023-10" db="EMBL/GenBank/DDBJ databases">
        <title>Chromosome-scale genome assembly provides insights into flower coloration mechanisms of Canna indica.</title>
        <authorList>
            <person name="Li C."/>
        </authorList>
    </citation>
    <scope>NUCLEOTIDE SEQUENCE [LARGE SCALE GENOMIC DNA]</scope>
    <source>
        <tissue evidence="11">Flower</tissue>
    </source>
</reference>